<protein>
    <submittedName>
        <fullName evidence="2">Stage II sporulation protein M</fullName>
    </submittedName>
</protein>
<keyword evidence="3" id="KW-1185">Reference proteome</keyword>
<feature type="transmembrane region" description="Helical" evidence="1">
    <location>
        <begin position="20"/>
        <end position="39"/>
    </location>
</feature>
<evidence type="ECO:0000313" key="2">
    <source>
        <dbReference type="EMBL" id="AZR73434.1"/>
    </source>
</evidence>
<dbReference type="OrthoDB" id="1707382at2"/>
<dbReference type="Proteomes" id="UP000267250">
    <property type="component" value="Chromosome"/>
</dbReference>
<dbReference type="NCBIfam" id="TIGR02831">
    <property type="entry name" value="spo_II_M"/>
    <property type="match status" value="1"/>
</dbReference>
<sequence>MKLNRWQQGANGFLFKNLPIMFFVLFIFIAGVVFGALAIRTLDYIGKKELVDYLSTFFNGLAGKFNDEYQVNLWDSIWLNIKTIIIMWLLGLSLIGMPLIPGLVFLRGFVIGFTVGFLVHELSFKGMLFALVSILPQNLIIVPATILAGVIAIFFSITILKSLITKRPINFGHYLISYSVFMILIGGMMVVASLIEAFITPVFMELAVRLLIKN</sequence>
<dbReference type="PIRSF" id="PIRSF038973">
    <property type="entry name" value="SpoIIM"/>
    <property type="match status" value="1"/>
</dbReference>
<dbReference type="InterPro" id="IPR002798">
    <property type="entry name" value="SpoIIM-like"/>
</dbReference>
<reference evidence="2 3" key="1">
    <citation type="submission" date="2016-07" db="EMBL/GenBank/DDBJ databases">
        <title>Genome and transcriptome analysis of iron-reducing fermentative bacteria Anoxybacter fermentans.</title>
        <authorList>
            <person name="Zeng X."/>
            <person name="Shao Z."/>
        </authorList>
    </citation>
    <scope>NUCLEOTIDE SEQUENCE [LARGE SCALE GENOMIC DNA]</scope>
    <source>
        <strain evidence="2 3">DY22613</strain>
    </source>
</reference>
<name>A0A3S9SYT7_9FIRM</name>
<dbReference type="KEGG" id="aft:BBF96_08595"/>
<feature type="transmembrane region" description="Helical" evidence="1">
    <location>
        <begin position="175"/>
        <end position="199"/>
    </location>
</feature>
<organism evidence="2 3">
    <name type="scientific">Anoxybacter fermentans</name>
    <dbReference type="NCBI Taxonomy" id="1323375"/>
    <lineage>
        <taxon>Bacteria</taxon>
        <taxon>Bacillati</taxon>
        <taxon>Bacillota</taxon>
        <taxon>Clostridia</taxon>
        <taxon>Halanaerobiales</taxon>
        <taxon>Anoxybacter</taxon>
    </lineage>
</organism>
<gene>
    <name evidence="2" type="ORF">BBF96_08595</name>
</gene>
<keyword evidence="1" id="KW-0812">Transmembrane</keyword>
<keyword evidence="1" id="KW-1133">Transmembrane helix</keyword>
<dbReference type="RefSeq" id="WP_127016775.1">
    <property type="nucleotide sequence ID" value="NZ_CP016379.1"/>
</dbReference>
<dbReference type="EMBL" id="CP016379">
    <property type="protein sequence ID" value="AZR73434.1"/>
    <property type="molecule type" value="Genomic_DNA"/>
</dbReference>
<evidence type="ECO:0000313" key="3">
    <source>
        <dbReference type="Proteomes" id="UP000267250"/>
    </source>
</evidence>
<proteinExistence type="predicted"/>
<evidence type="ECO:0000256" key="1">
    <source>
        <dbReference type="SAM" id="Phobius"/>
    </source>
</evidence>
<feature type="transmembrane region" description="Helical" evidence="1">
    <location>
        <begin position="86"/>
        <end position="119"/>
    </location>
</feature>
<dbReference type="AlphaFoldDB" id="A0A3S9SYT7"/>
<accession>A0A3S9SYT7</accession>
<keyword evidence="1" id="KW-0472">Membrane</keyword>
<dbReference type="InterPro" id="IPR014196">
    <property type="entry name" value="SpoIIM"/>
</dbReference>
<dbReference type="Pfam" id="PF01944">
    <property type="entry name" value="SpoIIM"/>
    <property type="match status" value="1"/>
</dbReference>
<feature type="transmembrane region" description="Helical" evidence="1">
    <location>
        <begin position="139"/>
        <end position="163"/>
    </location>
</feature>